<evidence type="ECO:0000313" key="2">
    <source>
        <dbReference type="EMBL" id="CAH2311643.1"/>
    </source>
</evidence>
<feature type="region of interest" description="Disordered" evidence="1">
    <location>
        <begin position="1"/>
        <end position="26"/>
    </location>
</feature>
<dbReference type="AlphaFoldDB" id="A0AAD1SUA5"/>
<proteinExistence type="predicted"/>
<dbReference type="Proteomes" id="UP001295444">
    <property type="component" value="Chromosome 08"/>
</dbReference>
<evidence type="ECO:0000256" key="1">
    <source>
        <dbReference type="SAM" id="MobiDB-lite"/>
    </source>
</evidence>
<reference evidence="2" key="1">
    <citation type="submission" date="2022-03" db="EMBL/GenBank/DDBJ databases">
        <authorList>
            <person name="Alioto T."/>
            <person name="Alioto T."/>
            <person name="Gomez Garrido J."/>
        </authorList>
    </citation>
    <scope>NUCLEOTIDE SEQUENCE</scope>
</reference>
<gene>
    <name evidence="2" type="ORF">PECUL_23A042391</name>
</gene>
<protein>
    <submittedName>
        <fullName evidence="2">Uncharacterized protein</fullName>
    </submittedName>
</protein>
<dbReference type="EMBL" id="OW240919">
    <property type="protein sequence ID" value="CAH2311643.1"/>
    <property type="molecule type" value="Genomic_DNA"/>
</dbReference>
<evidence type="ECO:0000313" key="3">
    <source>
        <dbReference type="Proteomes" id="UP001295444"/>
    </source>
</evidence>
<keyword evidence="3" id="KW-1185">Reference proteome</keyword>
<sequence>MGRKTKKYRADKPPTTADIGSYGDPRAPRGLSWRLSRMGHPAIPSDRKSWPPVTEAALKALLDEIRRNIAADISTFKEDINRVSARLHETEVATAGHETRLTALEWELSMLRHEQAQTQYCMAAMEDRRLCKNVKVRGLSNS</sequence>
<accession>A0AAD1SUA5</accession>
<organism evidence="2 3">
    <name type="scientific">Pelobates cultripes</name>
    <name type="common">Western spadefoot toad</name>
    <dbReference type="NCBI Taxonomy" id="61616"/>
    <lineage>
        <taxon>Eukaryota</taxon>
        <taxon>Metazoa</taxon>
        <taxon>Chordata</taxon>
        <taxon>Craniata</taxon>
        <taxon>Vertebrata</taxon>
        <taxon>Euteleostomi</taxon>
        <taxon>Amphibia</taxon>
        <taxon>Batrachia</taxon>
        <taxon>Anura</taxon>
        <taxon>Pelobatoidea</taxon>
        <taxon>Pelobatidae</taxon>
        <taxon>Pelobates</taxon>
    </lineage>
</organism>
<name>A0AAD1SUA5_PELCU</name>